<evidence type="ECO:0000313" key="2">
    <source>
        <dbReference type="Proteomes" id="UP000015106"/>
    </source>
</evidence>
<protein>
    <submittedName>
        <fullName evidence="1">Uncharacterized protein</fullName>
    </submittedName>
</protein>
<dbReference type="AlphaFoldDB" id="A0A8R7QZJ1"/>
<sequence>DIYGLKQLRELIFEEGTSPELEKIEISGCTLESGIIGVNQLPKLKEISLGSYGRVAKLAMLQSEVDAHPNSPVLRLQMPKRYHDVESAAAGELSRSQAVAMVTTNVNQDDLLYNYNSC</sequence>
<dbReference type="EnsemblPlants" id="TuG1812G0700000466.01.T03">
    <property type="protein sequence ID" value="TuG1812G0700000466.01.T03"/>
    <property type="gene ID" value="TuG1812G0700000466.01"/>
</dbReference>
<accession>A0A8R7QZJ1</accession>
<reference evidence="1" key="2">
    <citation type="submission" date="2018-03" db="EMBL/GenBank/DDBJ databases">
        <title>The Triticum urartu genome reveals the dynamic nature of wheat genome evolution.</title>
        <authorList>
            <person name="Ling H."/>
            <person name="Ma B."/>
            <person name="Shi X."/>
            <person name="Liu H."/>
            <person name="Dong L."/>
            <person name="Sun H."/>
            <person name="Cao Y."/>
            <person name="Gao Q."/>
            <person name="Zheng S."/>
            <person name="Li Y."/>
            <person name="Yu Y."/>
            <person name="Du H."/>
            <person name="Qi M."/>
            <person name="Li Y."/>
            <person name="Yu H."/>
            <person name="Cui Y."/>
            <person name="Wang N."/>
            <person name="Chen C."/>
            <person name="Wu H."/>
            <person name="Zhao Y."/>
            <person name="Zhang J."/>
            <person name="Li Y."/>
            <person name="Zhou W."/>
            <person name="Zhang B."/>
            <person name="Hu W."/>
            <person name="Eijk M."/>
            <person name="Tang J."/>
            <person name="Witsenboer H."/>
            <person name="Zhao S."/>
            <person name="Li Z."/>
            <person name="Zhang A."/>
            <person name="Wang D."/>
            <person name="Liang C."/>
        </authorList>
    </citation>
    <scope>NUCLEOTIDE SEQUENCE [LARGE SCALE GENOMIC DNA]</scope>
    <source>
        <strain evidence="1">cv. G1812</strain>
    </source>
</reference>
<dbReference type="Proteomes" id="UP000015106">
    <property type="component" value="Chromosome 7"/>
</dbReference>
<proteinExistence type="predicted"/>
<dbReference type="Gramene" id="TuG1812G0700000466.01.T03">
    <property type="protein sequence ID" value="TuG1812G0700000466.01.T03"/>
    <property type="gene ID" value="TuG1812G0700000466.01"/>
</dbReference>
<reference evidence="1" key="3">
    <citation type="submission" date="2022-06" db="UniProtKB">
        <authorList>
            <consortium name="EnsemblPlants"/>
        </authorList>
    </citation>
    <scope>IDENTIFICATION</scope>
</reference>
<keyword evidence="2" id="KW-1185">Reference proteome</keyword>
<reference evidence="2" key="1">
    <citation type="journal article" date="2013" name="Nature">
        <title>Draft genome of the wheat A-genome progenitor Triticum urartu.</title>
        <authorList>
            <person name="Ling H.Q."/>
            <person name="Zhao S."/>
            <person name="Liu D."/>
            <person name="Wang J."/>
            <person name="Sun H."/>
            <person name="Zhang C."/>
            <person name="Fan H."/>
            <person name="Li D."/>
            <person name="Dong L."/>
            <person name="Tao Y."/>
            <person name="Gao C."/>
            <person name="Wu H."/>
            <person name="Li Y."/>
            <person name="Cui Y."/>
            <person name="Guo X."/>
            <person name="Zheng S."/>
            <person name="Wang B."/>
            <person name="Yu K."/>
            <person name="Liang Q."/>
            <person name="Yang W."/>
            <person name="Lou X."/>
            <person name="Chen J."/>
            <person name="Feng M."/>
            <person name="Jian J."/>
            <person name="Zhang X."/>
            <person name="Luo G."/>
            <person name="Jiang Y."/>
            <person name="Liu J."/>
            <person name="Wang Z."/>
            <person name="Sha Y."/>
            <person name="Zhang B."/>
            <person name="Wu H."/>
            <person name="Tang D."/>
            <person name="Shen Q."/>
            <person name="Xue P."/>
            <person name="Zou S."/>
            <person name="Wang X."/>
            <person name="Liu X."/>
            <person name="Wang F."/>
            <person name="Yang Y."/>
            <person name="An X."/>
            <person name="Dong Z."/>
            <person name="Zhang K."/>
            <person name="Zhang X."/>
            <person name="Luo M.C."/>
            <person name="Dvorak J."/>
            <person name="Tong Y."/>
            <person name="Wang J."/>
            <person name="Yang H."/>
            <person name="Li Z."/>
            <person name="Wang D."/>
            <person name="Zhang A."/>
            <person name="Wang J."/>
        </authorList>
    </citation>
    <scope>NUCLEOTIDE SEQUENCE</scope>
    <source>
        <strain evidence="2">cv. G1812</strain>
    </source>
</reference>
<name>A0A8R7QZJ1_TRIUA</name>
<organism evidence="1 2">
    <name type="scientific">Triticum urartu</name>
    <name type="common">Red wild einkorn</name>
    <name type="synonym">Crithodium urartu</name>
    <dbReference type="NCBI Taxonomy" id="4572"/>
    <lineage>
        <taxon>Eukaryota</taxon>
        <taxon>Viridiplantae</taxon>
        <taxon>Streptophyta</taxon>
        <taxon>Embryophyta</taxon>
        <taxon>Tracheophyta</taxon>
        <taxon>Spermatophyta</taxon>
        <taxon>Magnoliopsida</taxon>
        <taxon>Liliopsida</taxon>
        <taxon>Poales</taxon>
        <taxon>Poaceae</taxon>
        <taxon>BOP clade</taxon>
        <taxon>Pooideae</taxon>
        <taxon>Triticodae</taxon>
        <taxon>Triticeae</taxon>
        <taxon>Triticinae</taxon>
        <taxon>Triticum</taxon>
    </lineage>
</organism>
<evidence type="ECO:0000313" key="1">
    <source>
        <dbReference type="EnsemblPlants" id="TuG1812G0700000466.01.T03"/>
    </source>
</evidence>